<name>A0A0F8YS37_9ZZZZ</name>
<gene>
    <name evidence="1" type="ORF">LCGC14_2862030</name>
</gene>
<dbReference type="Gene3D" id="3.40.1160.10">
    <property type="entry name" value="Acetylglutamate kinase-like"/>
    <property type="match status" value="1"/>
</dbReference>
<proteinExistence type="predicted"/>
<dbReference type="AlphaFoldDB" id="A0A0F8YS37"/>
<feature type="non-terminal residue" evidence="1">
    <location>
        <position position="127"/>
    </location>
</feature>
<dbReference type="EMBL" id="LAZR01055337">
    <property type="protein sequence ID" value="KKK76595.1"/>
    <property type="molecule type" value="Genomic_DNA"/>
</dbReference>
<dbReference type="SUPFAM" id="SSF53633">
    <property type="entry name" value="Carbamate kinase-like"/>
    <property type="match status" value="1"/>
</dbReference>
<organism evidence="1">
    <name type="scientific">marine sediment metagenome</name>
    <dbReference type="NCBI Taxonomy" id="412755"/>
    <lineage>
        <taxon>unclassified sequences</taxon>
        <taxon>metagenomes</taxon>
        <taxon>ecological metagenomes</taxon>
    </lineage>
</organism>
<reference evidence="1" key="1">
    <citation type="journal article" date="2015" name="Nature">
        <title>Complex archaea that bridge the gap between prokaryotes and eukaryotes.</title>
        <authorList>
            <person name="Spang A."/>
            <person name="Saw J.H."/>
            <person name="Jorgensen S.L."/>
            <person name="Zaremba-Niedzwiedzka K."/>
            <person name="Martijn J."/>
            <person name="Lind A.E."/>
            <person name="van Eijk R."/>
            <person name="Schleper C."/>
            <person name="Guy L."/>
            <person name="Ettema T.J."/>
        </authorList>
    </citation>
    <scope>NUCLEOTIDE SEQUENCE</scope>
</reference>
<sequence length="127" mass="13882">MTDHSNLTVEKIGGTSMSRIRDLVDTLFLGGRRREAPYDRLFVVSAFGGITDLLLEHKKSGEPGVYGLFASAESDHGWSEALSRVADAMCTAHAEVLDSAANRSLADGFVRERIEGARDCLIDLQRI</sequence>
<evidence type="ECO:0008006" key="2">
    <source>
        <dbReference type="Google" id="ProtNLM"/>
    </source>
</evidence>
<protein>
    <recommendedName>
        <fullName evidence="2">Aspartate/glutamate/uridylate kinase domain-containing protein</fullName>
    </recommendedName>
</protein>
<dbReference type="InterPro" id="IPR036393">
    <property type="entry name" value="AceGlu_kinase-like_sf"/>
</dbReference>
<comment type="caution">
    <text evidence="1">The sequence shown here is derived from an EMBL/GenBank/DDBJ whole genome shotgun (WGS) entry which is preliminary data.</text>
</comment>
<accession>A0A0F8YS37</accession>
<evidence type="ECO:0000313" key="1">
    <source>
        <dbReference type="EMBL" id="KKK76595.1"/>
    </source>
</evidence>